<proteinExistence type="predicted"/>
<dbReference type="Pfam" id="PF18701">
    <property type="entry name" value="DUF5641"/>
    <property type="match status" value="1"/>
</dbReference>
<dbReference type="Gene3D" id="3.30.420.10">
    <property type="entry name" value="Ribonuclease H-like superfamily/Ribonuclease H"/>
    <property type="match status" value="1"/>
</dbReference>
<dbReference type="OrthoDB" id="10066543at2759"/>
<protein>
    <recommendedName>
        <fullName evidence="1">DUF5641 domain-containing protein</fullName>
    </recommendedName>
</protein>
<dbReference type="GO" id="GO:0003676">
    <property type="term" value="F:nucleic acid binding"/>
    <property type="evidence" value="ECO:0007669"/>
    <property type="project" value="InterPro"/>
</dbReference>
<evidence type="ECO:0000313" key="2">
    <source>
        <dbReference type="EMBL" id="VDH95111.1"/>
    </source>
</evidence>
<evidence type="ECO:0000313" key="3">
    <source>
        <dbReference type="Proteomes" id="UP000596742"/>
    </source>
</evidence>
<gene>
    <name evidence="2" type="ORF">MGAL_10B073883</name>
</gene>
<reference evidence="2" key="1">
    <citation type="submission" date="2018-11" db="EMBL/GenBank/DDBJ databases">
        <authorList>
            <person name="Alioto T."/>
            <person name="Alioto T."/>
        </authorList>
    </citation>
    <scope>NUCLEOTIDE SEQUENCE</scope>
</reference>
<name>A0A8B6BT55_MYTGA</name>
<keyword evidence="3" id="KW-1185">Reference proteome</keyword>
<dbReference type="AlphaFoldDB" id="A0A8B6BT55"/>
<sequence length="207" mass="23924">MLQKGIDWKFNPPAASNFGGVWERLIRSVRKVLYSILQEQKLRLDDENLQTLFCEVEAILNGRPITEVPNSVNDLNVLTPNDLLLLRSGESAPPGTFVKSDNCVRRRWRQVQYLSDLFWNRWTKEYLPLLNQRAKWNKKERNLKINDLVLIVENTPRNSWTMGRVLEVITDKFGTVRVAKVKTASTVLTRSIGKLCLVLEADMDNVK</sequence>
<dbReference type="InterPro" id="IPR040676">
    <property type="entry name" value="DUF5641"/>
</dbReference>
<dbReference type="PANTHER" id="PTHR47331">
    <property type="entry name" value="PHD-TYPE DOMAIN-CONTAINING PROTEIN"/>
    <property type="match status" value="1"/>
</dbReference>
<organism evidence="2 3">
    <name type="scientific">Mytilus galloprovincialis</name>
    <name type="common">Mediterranean mussel</name>
    <dbReference type="NCBI Taxonomy" id="29158"/>
    <lineage>
        <taxon>Eukaryota</taxon>
        <taxon>Metazoa</taxon>
        <taxon>Spiralia</taxon>
        <taxon>Lophotrochozoa</taxon>
        <taxon>Mollusca</taxon>
        <taxon>Bivalvia</taxon>
        <taxon>Autobranchia</taxon>
        <taxon>Pteriomorphia</taxon>
        <taxon>Mytilida</taxon>
        <taxon>Mytiloidea</taxon>
        <taxon>Mytilidae</taxon>
        <taxon>Mytilinae</taxon>
        <taxon>Mytilus</taxon>
    </lineage>
</organism>
<feature type="domain" description="DUF5641" evidence="1">
    <location>
        <begin position="106"/>
        <end position="197"/>
    </location>
</feature>
<dbReference type="EMBL" id="UYJE01000676">
    <property type="protein sequence ID" value="VDH95111.1"/>
    <property type="molecule type" value="Genomic_DNA"/>
</dbReference>
<dbReference type="InterPro" id="IPR036397">
    <property type="entry name" value="RNaseH_sf"/>
</dbReference>
<dbReference type="Proteomes" id="UP000596742">
    <property type="component" value="Unassembled WGS sequence"/>
</dbReference>
<comment type="caution">
    <text evidence="2">The sequence shown here is derived from an EMBL/GenBank/DDBJ whole genome shotgun (WGS) entry which is preliminary data.</text>
</comment>
<evidence type="ECO:0000259" key="1">
    <source>
        <dbReference type="Pfam" id="PF18701"/>
    </source>
</evidence>
<accession>A0A8B6BT55</accession>
<dbReference type="PANTHER" id="PTHR47331:SF1">
    <property type="entry name" value="GAG-LIKE PROTEIN"/>
    <property type="match status" value="1"/>
</dbReference>